<gene>
    <name evidence="2" type="ORF">IQ227_07085</name>
</gene>
<evidence type="ECO:0000313" key="2">
    <source>
        <dbReference type="EMBL" id="MBE9235807.1"/>
    </source>
</evidence>
<comment type="caution">
    <text evidence="2">The sequence shown here is derived from an EMBL/GenBank/DDBJ whole genome shotgun (WGS) entry which is preliminary data.</text>
</comment>
<proteinExistence type="predicted"/>
<dbReference type="EMBL" id="JADEWB010000025">
    <property type="protein sequence ID" value="MBE9235807.1"/>
    <property type="molecule type" value="Genomic_DNA"/>
</dbReference>
<protein>
    <submittedName>
        <fullName evidence="2">DUF4435 domain-containing protein</fullName>
    </submittedName>
</protein>
<evidence type="ECO:0000313" key="3">
    <source>
        <dbReference type="Proteomes" id="UP000606776"/>
    </source>
</evidence>
<dbReference type="Pfam" id="PF14491">
    <property type="entry name" value="DUF4435"/>
    <property type="match status" value="1"/>
</dbReference>
<feature type="domain" description="DUF4435" evidence="1">
    <location>
        <begin position="25"/>
        <end position="227"/>
    </location>
</feature>
<dbReference type="InterPro" id="IPR029492">
    <property type="entry name" value="DUF4435"/>
</dbReference>
<reference evidence="2 3" key="1">
    <citation type="submission" date="2020-10" db="EMBL/GenBank/DDBJ databases">
        <authorList>
            <person name="Castelo-Branco R."/>
            <person name="Eusebio N."/>
            <person name="Adriana R."/>
            <person name="Vieira A."/>
            <person name="Brugerolle De Fraissinette N."/>
            <person name="Rezende De Castro R."/>
            <person name="Schneider M.P."/>
            <person name="Vasconcelos V."/>
            <person name="Leao P.N."/>
        </authorList>
    </citation>
    <scope>NUCLEOTIDE SEQUENCE [LARGE SCALE GENOMIC DNA]</scope>
    <source>
        <strain evidence="2 3">LEGE 00250</strain>
    </source>
</reference>
<dbReference type="RefSeq" id="WP_193942306.1">
    <property type="nucleotide sequence ID" value="NZ_JADEWB010000025.1"/>
</dbReference>
<sequence length="290" mass="33520">MREFITPEFIANQIRMRRSAYSGTFTIVEGSTDTRVYERCLDNQKCNFEIAYNKDKAIAALSILERDNFAGVLAIVDADFSRLEGTLPASPNLLFTDYHDLEIMLITSPALDKLMREFGSEEKINNFSKLDQPIIINLLENGKLIGYLRWVSLKFNLSLKFENLTYSKFLDQKTLKVDITKLIKAVKDHSQKPALIEKDIQEKLENLQDNDHDPHQVCCGHDLICILSIGLCKIWGTWNSNDVKPEVLEKILRLAYEESYFRNTQLYKLIQVWEQNNQPYQVLLSTSSKN</sequence>
<keyword evidence="3" id="KW-1185">Reference proteome</keyword>
<dbReference type="Proteomes" id="UP000606776">
    <property type="component" value="Unassembled WGS sequence"/>
</dbReference>
<accession>A0ABR9VBC9</accession>
<evidence type="ECO:0000259" key="1">
    <source>
        <dbReference type="Pfam" id="PF14491"/>
    </source>
</evidence>
<name>A0ABR9VBC9_9CYAN</name>
<organism evidence="2 3">
    <name type="scientific">Sphaerospermopsis aphanizomenoides LEGE 00250</name>
    <dbReference type="NCBI Taxonomy" id="2777972"/>
    <lineage>
        <taxon>Bacteria</taxon>
        <taxon>Bacillati</taxon>
        <taxon>Cyanobacteriota</taxon>
        <taxon>Cyanophyceae</taxon>
        <taxon>Nostocales</taxon>
        <taxon>Aphanizomenonaceae</taxon>
        <taxon>Sphaerospermopsis</taxon>
        <taxon>Sphaerospermopsis aphanizomenoides</taxon>
    </lineage>
</organism>